<dbReference type="RefSeq" id="WP_015788423.1">
    <property type="nucleotide sequence ID" value="NC_013158.1"/>
</dbReference>
<evidence type="ECO:0000256" key="1">
    <source>
        <dbReference type="SAM" id="Phobius"/>
    </source>
</evidence>
<keyword evidence="1" id="KW-1133">Transmembrane helix</keyword>
<dbReference type="GeneID" id="8382925"/>
<protein>
    <submittedName>
        <fullName evidence="2">Uncharacterized protein</fullName>
    </submittedName>
</protein>
<dbReference type="EMBL" id="CP001687">
    <property type="protein sequence ID" value="ACV10843.1"/>
    <property type="molecule type" value="Genomic_DNA"/>
</dbReference>
<dbReference type="OrthoDB" id="235076at2157"/>
<proteinExistence type="predicted"/>
<dbReference type="AlphaFoldDB" id="C7NTC1"/>
<organism evidence="2 3">
    <name type="scientific">Halorhabdus utahensis (strain DSM 12940 / JCM 11049 / AX-2)</name>
    <dbReference type="NCBI Taxonomy" id="519442"/>
    <lineage>
        <taxon>Archaea</taxon>
        <taxon>Methanobacteriati</taxon>
        <taxon>Methanobacteriota</taxon>
        <taxon>Stenosarchaea group</taxon>
        <taxon>Halobacteria</taxon>
        <taxon>Halobacteriales</taxon>
        <taxon>Haloarculaceae</taxon>
        <taxon>Halorhabdus</taxon>
    </lineage>
</organism>
<evidence type="ECO:0000313" key="3">
    <source>
        <dbReference type="Proteomes" id="UP000002071"/>
    </source>
</evidence>
<dbReference type="eggNOG" id="arCOG08115">
    <property type="taxonomic scope" value="Archaea"/>
</dbReference>
<feature type="transmembrane region" description="Helical" evidence="1">
    <location>
        <begin position="7"/>
        <end position="35"/>
    </location>
</feature>
<accession>C7NTC1</accession>
<keyword evidence="1" id="KW-0812">Transmembrane</keyword>
<gene>
    <name evidence="2" type="ordered locus">Huta_0656</name>
</gene>
<name>C7NTC1_HALUD</name>
<dbReference type="Proteomes" id="UP000002071">
    <property type="component" value="Chromosome"/>
</dbReference>
<reference evidence="2 3" key="1">
    <citation type="journal article" date="2009" name="Stand. Genomic Sci.">
        <title>Complete genome sequence of Halorhabdus utahensis type strain (AX-2).</title>
        <authorList>
            <person name="Anderson I."/>
            <person name="Tindall B.J."/>
            <person name="Pomrenke H."/>
            <person name="Goker M."/>
            <person name="Lapidus A."/>
            <person name="Nolan M."/>
            <person name="Copeland A."/>
            <person name="Glavina Del Rio T."/>
            <person name="Chen F."/>
            <person name="Tice H."/>
            <person name="Cheng J.F."/>
            <person name="Lucas S."/>
            <person name="Chertkov O."/>
            <person name="Bruce D."/>
            <person name="Brettin T."/>
            <person name="Detter J.C."/>
            <person name="Han C."/>
            <person name="Goodwin L."/>
            <person name="Land M."/>
            <person name="Hauser L."/>
            <person name="Chang Y.J."/>
            <person name="Jeffries C.D."/>
            <person name="Pitluck S."/>
            <person name="Pati A."/>
            <person name="Mavromatis K."/>
            <person name="Ivanova N."/>
            <person name="Ovchinnikova G."/>
            <person name="Chen A."/>
            <person name="Palaniappan K."/>
            <person name="Chain P."/>
            <person name="Rohde M."/>
            <person name="Bristow J."/>
            <person name="Eisen J.A."/>
            <person name="Markowitz V."/>
            <person name="Hugenholtz P."/>
            <person name="Kyrpides N.C."/>
            <person name="Klenk H.P."/>
        </authorList>
    </citation>
    <scope>NUCLEOTIDE SEQUENCE [LARGE SCALE GENOMIC DNA]</scope>
    <source>
        <strain evidence="3">DSM 12940 / JCM 11049 / AX-2</strain>
    </source>
</reference>
<evidence type="ECO:0000313" key="2">
    <source>
        <dbReference type="EMBL" id="ACV10843.1"/>
    </source>
</evidence>
<sequence length="76" mass="7472">MAILDSFGGLVAGLIAALVMLVFAILSFFVTVFIVDVGANLAVDSPSPDFVTLSAAILSSGAIVAGASPMTGLAGE</sequence>
<dbReference type="HOGENOM" id="CLU_184953_1_0_2"/>
<keyword evidence="1" id="KW-0472">Membrane</keyword>
<feature type="transmembrane region" description="Helical" evidence="1">
    <location>
        <begin position="55"/>
        <end position="75"/>
    </location>
</feature>
<dbReference type="KEGG" id="hut:Huta_0656"/>
<keyword evidence="3" id="KW-1185">Reference proteome</keyword>